<dbReference type="EMBL" id="JAEQBW010000010">
    <property type="protein sequence ID" value="MBK6266713.1"/>
    <property type="molecule type" value="Genomic_DNA"/>
</dbReference>
<evidence type="ECO:0000313" key="4">
    <source>
        <dbReference type="EMBL" id="MBK6266713.1"/>
    </source>
</evidence>
<sequence>MMLFTKSITIFTIAAAILFTACNEKEDVGVRPSVLSTDPISEASGIAINHIITATFSEEMDGSTNTKFSLRQGTVEVNGTTAYNNLTASFTPENELLPNTLYTAVINQSATSLTGSSMWEDYTWDFTTGELPDNTAPTITLSDPENDAINVELNTTIVFTFSEPMDQSTFNASTFEVKQGESVIAGEITTDATTATFTPWENLEGNMTYTATISTGVKDTAGNALLADKIISFTTAEAPDTSVPRVNATEPMDNATEVVRNKTISVTFNEEMDIETINNSSFTLEQGNNSISGTVTYNNEIAIFTPDALLEAGLTYTASISTDAKDLAGNALAANTEWSFTTVETSSVLATVDLGSSANYVILAKSTITNVPTSAITGDLGLSPAATSLITGFDLVDATGYATSTQVAGYKVYAADMASPTPTNLTVAVEDMMLAYTDAAGRPTPDFLELATGSIGGLTLSPGLYKWTTTVTISDDVVINGGADDIWIFQISGDLSMSSAKNITLTGGAQAKNIFWQVAGSATIGTNSSFQGIILSMNDAIFQTEATLFGRALAQKAVILDKNIVTKPE</sequence>
<dbReference type="Gene3D" id="2.60.40.1220">
    <property type="match status" value="3"/>
</dbReference>
<dbReference type="InterPro" id="IPR021884">
    <property type="entry name" value="Ice-bd_prot"/>
</dbReference>
<organism evidence="4 5">
    <name type="scientific">Marivirga aurantiaca</name>
    <dbReference type="NCBI Taxonomy" id="2802615"/>
    <lineage>
        <taxon>Bacteria</taxon>
        <taxon>Pseudomonadati</taxon>
        <taxon>Bacteroidota</taxon>
        <taxon>Cytophagia</taxon>
        <taxon>Cytophagales</taxon>
        <taxon>Marivirgaceae</taxon>
        <taxon>Marivirga</taxon>
    </lineage>
</organism>
<dbReference type="Pfam" id="PF11999">
    <property type="entry name" value="Ice_binding"/>
    <property type="match status" value="1"/>
</dbReference>
<dbReference type="InterPro" id="IPR032812">
    <property type="entry name" value="SbsA_Ig"/>
</dbReference>
<feature type="domain" description="SbsA Ig-like" evidence="3">
    <location>
        <begin position="31"/>
        <end position="128"/>
    </location>
</feature>
<keyword evidence="2" id="KW-0732">Signal</keyword>
<dbReference type="AlphaFoldDB" id="A0A935CDA4"/>
<feature type="domain" description="SbsA Ig-like" evidence="3">
    <location>
        <begin position="240"/>
        <end position="342"/>
    </location>
</feature>
<keyword evidence="5" id="KW-1185">Reference proteome</keyword>
<reference evidence="4" key="1">
    <citation type="submission" date="2021-01" db="EMBL/GenBank/DDBJ databases">
        <title>Marivirga aurantiaca sp. nov., isolated from intertidal surface sediments.</title>
        <authorList>
            <person name="Zhang M."/>
        </authorList>
    </citation>
    <scope>NUCLEOTIDE SEQUENCE</scope>
    <source>
        <strain evidence="4">S37H4</strain>
    </source>
</reference>
<evidence type="ECO:0000256" key="1">
    <source>
        <dbReference type="ARBA" id="ARBA00005445"/>
    </source>
</evidence>
<gene>
    <name evidence="4" type="ORF">JKA74_16830</name>
</gene>
<comment type="caution">
    <text evidence="4">The sequence shown here is derived from an EMBL/GenBank/DDBJ whole genome shotgun (WGS) entry which is preliminary data.</text>
</comment>
<proteinExistence type="inferred from homology"/>
<dbReference type="Proteomes" id="UP000611723">
    <property type="component" value="Unassembled WGS sequence"/>
</dbReference>
<name>A0A935CDA4_9BACT</name>
<dbReference type="Pfam" id="PF13205">
    <property type="entry name" value="Big_5"/>
    <property type="match status" value="3"/>
</dbReference>
<evidence type="ECO:0000256" key="2">
    <source>
        <dbReference type="ARBA" id="ARBA00022729"/>
    </source>
</evidence>
<evidence type="ECO:0000259" key="3">
    <source>
        <dbReference type="Pfam" id="PF13205"/>
    </source>
</evidence>
<comment type="similarity">
    <text evidence="1">Belongs to the ice-binding protein family.</text>
</comment>
<accession>A0A935CDA4</accession>
<dbReference type="RefSeq" id="WP_201432400.1">
    <property type="nucleotide sequence ID" value="NZ_JAEQBW010000010.1"/>
</dbReference>
<protein>
    <submittedName>
        <fullName evidence="4">DUF3494 domain-containing protein</fullName>
    </submittedName>
</protein>
<evidence type="ECO:0000313" key="5">
    <source>
        <dbReference type="Proteomes" id="UP000611723"/>
    </source>
</evidence>
<dbReference type="PROSITE" id="PS51257">
    <property type="entry name" value="PROKAR_LIPOPROTEIN"/>
    <property type="match status" value="1"/>
</dbReference>
<feature type="domain" description="SbsA Ig-like" evidence="3">
    <location>
        <begin position="133"/>
        <end position="235"/>
    </location>
</feature>
<dbReference type="InterPro" id="IPR014755">
    <property type="entry name" value="Cu-Rt/internalin_Ig-like"/>
</dbReference>